<feature type="repeat" description="ANK" evidence="1">
    <location>
        <begin position="4"/>
        <end position="36"/>
    </location>
</feature>
<reference evidence="2 3" key="1">
    <citation type="submission" date="2023-11" db="EMBL/GenBank/DDBJ databases">
        <title>Halocaridina rubra genome assembly.</title>
        <authorList>
            <person name="Smith C."/>
        </authorList>
    </citation>
    <scope>NUCLEOTIDE SEQUENCE [LARGE SCALE GENOMIC DNA]</scope>
    <source>
        <strain evidence="2">EP-1</strain>
        <tissue evidence="2">Whole</tissue>
    </source>
</reference>
<dbReference type="PROSITE" id="PS50297">
    <property type="entry name" value="ANK_REP_REGION"/>
    <property type="match status" value="2"/>
</dbReference>
<accession>A0AAN8XJU2</accession>
<dbReference type="PANTHER" id="PTHR22677:SF4">
    <property type="entry name" value="USHER SYNDROME TYPE-1G PROTEIN-LIKE PROTEIN"/>
    <property type="match status" value="1"/>
</dbReference>
<sequence>MDKRGRTALHIAATNGHQHLVTLLMGQGAELGAKDRDGLTPLHASAKAGHLEVAKLLVEAGASTEDKTIEGKTPITFAVANEHVDVYFYLVNKKHDSYKLLEDKKFILDLSSLSKKHDHKPLEEFILLSPAPVDIATKLAHSLLILSDKEVLV</sequence>
<feature type="repeat" description="ANK" evidence="1">
    <location>
        <begin position="37"/>
        <end position="69"/>
    </location>
</feature>
<dbReference type="EMBL" id="JAXCGZ010002263">
    <property type="protein sequence ID" value="KAK7084116.1"/>
    <property type="molecule type" value="Genomic_DNA"/>
</dbReference>
<dbReference type="PRINTS" id="PR01415">
    <property type="entry name" value="ANKYRIN"/>
</dbReference>
<evidence type="ECO:0008006" key="4">
    <source>
        <dbReference type="Google" id="ProtNLM"/>
    </source>
</evidence>
<dbReference type="SMART" id="SM00248">
    <property type="entry name" value="ANK"/>
    <property type="match status" value="3"/>
</dbReference>
<dbReference type="SUPFAM" id="SSF48403">
    <property type="entry name" value="Ankyrin repeat"/>
    <property type="match status" value="1"/>
</dbReference>
<comment type="caution">
    <text evidence="2">The sequence shown here is derived from an EMBL/GenBank/DDBJ whole genome shotgun (WGS) entry which is preliminary data.</text>
</comment>
<evidence type="ECO:0000313" key="3">
    <source>
        <dbReference type="Proteomes" id="UP001381693"/>
    </source>
</evidence>
<dbReference type="Proteomes" id="UP001381693">
    <property type="component" value="Unassembled WGS sequence"/>
</dbReference>
<keyword evidence="3" id="KW-1185">Reference proteome</keyword>
<organism evidence="2 3">
    <name type="scientific">Halocaridina rubra</name>
    <name type="common">Hawaiian red shrimp</name>
    <dbReference type="NCBI Taxonomy" id="373956"/>
    <lineage>
        <taxon>Eukaryota</taxon>
        <taxon>Metazoa</taxon>
        <taxon>Ecdysozoa</taxon>
        <taxon>Arthropoda</taxon>
        <taxon>Crustacea</taxon>
        <taxon>Multicrustacea</taxon>
        <taxon>Malacostraca</taxon>
        <taxon>Eumalacostraca</taxon>
        <taxon>Eucarida</taxon>
        <taxon>Decapoda</taxon>
        <taxon>Pleocyemata</taxon>
        <taxon>Caridea</taxon>
        <taxon>Atyoidea</taxon>
        <taxon>Atyidae</taxon>
        <taxon>Halocaridina</taxon>
    </lineage>
</organism>
<dbReference type="Pfam" id="PF12796">
    <property type="entry name" value="Ank_2"/>
    <property type="match status" value="1"/>
</dbReference>
<dbReference type="Gene3D" id="1.25.40.20">
    <property type="entry name" value="Ankyrin repeat-containing domain"/>
    <property type="match status" value="1"/>
</dbReference>
<dbReference type="InterPro" id="IPR039323">
    <property type="entry name" value="ANKRD_45/46/60"/>
</dbReference>
<evidence type="ECO:0000256" key="1">
    <source>
        <dbReference type="PROSITE-ProRule" id="PRU00023"/>
    </source>
</evidence>
<keyword evidence="1" id="KW-0040">ANK repeat</keyword>
<name>A0AAN8XJU2_HALRR</name>
<protein>
    <recommendedName>
        <fullName evidence="4">Ankyrin repeat protein</fullName>
    </recommendedName>
</protein>
<evidence type="ECO:0000313" key="2">
    <source>
        <dbReference type="EMBL" id="KAK7084116.1"/>
    </source>
</evidence>
<proteinExistence type="predicted"/>
<dbReference type="AlphaFoldDB" id="A0AAN8XJU2"/>
<dbReference type="InterPro" id="IPR002110">
    <property type="entry name" value="Ankyrin_rpt"/>
</dbReference>
<gene>
    <name evidence="2" type="ORF">SK128_005220</name>
</gene>
<dbReference type="InterPro" id="IPR036770">
    <property type="entry name" value="Ankyrin_rpt-contain_sf"/>
</dbReference>
<dbReference type="PROSITE" id="PS50088">
    <property type="entry name" value="ANK_REPEAT"/>
    <property type="match status" value="2"/>
</dbReference>
<dbReference type="PANTHER" id="PTHR22677">
    <property type="entry name" value="ANKYRIN REPEAT DOMAIN-CONTAINING PROTEIN 60"/>
    <property type="match status" value="1"/>
</dbReference>